<gene>
    <name evidence="2" type="ORF">ZYGR_0AD02420</name>
</gene>
<dbReference type="EMBL" id="BDGX01000030">
    <property type="protein sequence ID" value="GAV51059.1"/>
    <property type="molecule type" value="Genomic_DNA"/>
</dbReference>
<evidence type="ECO:0000313" key="3">
    <source>
        <dbReference type="Proteomes" id="UP000187013"/>
    </source>
</evidence>
<comment type="caution">
    <text evidence="2">The sequence shown here is derived from an EMBL/GenBank/DDBJ whole genome shotgun (WGS) entry which is preliminary data.</text>
</comment>
<feature type="domain" description="Rhodanese" evidence="1">
    <location>
        <begin position="25"/>
        <end position="132"/>
    </location>
</feature>
<evidence type="ECO:0000313" key="2">
    <source>
        <dbReference type="EMBL" id="GAV51059.1"/>
    </source>
</evidence>
<dbReference type="Gene3D" id="3.40.250.10">
    <property type="entry name" value="Rhodanese-like domain"/>
    <property type="match status" value="1"/>
</dbReference>
<dbReference type="SUPFAM" id="SSF52821">
    <property type="entry name" value="Rhodanese/Cell cycle control phosphatase"/>
    <property type="match status" value="1"/>
</dbReference>
<accession>A0A1Q3A5S2</accession>
<dbReference type="InterPro" id="IPR036873">
    <property type="entry name" value="Rhodanese-like_dom_sf"/>
</dbReference>
<sequence length="144" mass="16516">MQSRTVASIKYIDASQLFNMMKRGSSTPFQVIDVRGSDYIGGHIRGGWNYPYKKFSDSIPELLDRLQEKRSSNSNDTTINVVFHCAQSQQRGPSAAMKFLREIPEPDLDKFEISVLRGGFINWQDLYGSDSTVTEDYHPDLWSW</sequence>
<dbReference type="OrthoDB" id="102559at2759"/>
<dbReference type="AlphaFoldDB" id="A0A1Q3A5S2"/>
<dbReference type="PANTHER" id="PTHR10828">
    <property type="entry name" value="M-PHASE INDUCER PHOSPHATASE DUAL SPECIFICITY PHOSPHATASE CDC25"/>
    <property type="match status" value="1"/>
</dbReference>
<evidence type="ECO:0000259" key="1">
    <source>
        <dbReference type="PROSITE" id="PS50206"/>
    </source>
</evidence>
<dbReference type="PROSITE" id="PS50206">
    <property type="entry name" value="RHODANESE_3"/>
    <property type="match status" value="1"/>
</dbReference>
<dbReference type="PANTHER" id="PTHR10828:SF38">
    <property type="entry name" value="ARSENICAL-RESISTANCE PROTEIN 2-RELATED"/>
    <property type="match status" value="1"/>
</dbReference>
<dbReference type="SMART" id="SM00450">
    <property type="entry name" value="RHOD"/>
    <property type="match status" value="1"/>
</dbReference>
<dbReference type="Proteomes" id="UP000187013">
    <property type="component" value="Unassembled WGS sequence"/>
</dbReference>
<dbReference type="GO" id="GO:0005634">
    <property type="term" value="C:nucleus"/>
    <property type="evidence" value="ECO:0007669"/>
    <property type="project" value="TreeGrafter"/>
</dbReference>
<protein>
    <recommendedName>
        <fullName evidence="1">Rhodanese domain-containing protein</fullName>
    </recommendedName>
</protein>
<dbReference type="GO" id="GO:0005737">
    <property type="term" value="C:cytoplasm"/>
    <property type="evidence" value="ECO:0007669"/>
    <property type="project" value="TreeGrafter"/>
</dbReference>
<name>A0A1Q3A5S2_ZYGRO</name>
<organism evidence="2 3">
    <name type="scientific">Zygosaccharomyces rouxii</name>
    <dbReference type="NCBI Taxonomy" id="4956"/>
    <lineage>
        <taxon>Eukaryota</taxon>
        <taxon>Fungi</taxon>
        <taxon>Dikarya</taxon>
        <taxon>Ascomycota</taxon>
        <taxon>Saccharomycotina</taxon>
        <taxon>Saccharomycetes</taxon>
        <taxon>Saccharomycetales</taxon>
        <taxon>Saccharomycetaceae</taxon>
        <taxon>Zygosaccharomyces</taxon>
    </lineage>
</organism>
<dbReference type="Pfam" id="PF00581">
    <property type="entry name" value="Rhodanese"/>
    <property type="match status" value="1"/>
</dbReference>
<dbReference type="InterPro" id="IPR001763">
    <property type="entry name" value="Rhodanese-like_dom"/>
</dbReference>
<dbReference type="GO" id="GO:0004725">
    <property type="term" value="F:protein tyrosine phosphatase activity"/>
    <property type="evidence" value="ECO:0007669"/>
    <property type="project" value="TreeGrafter"/>
</dbReference>
<dbReference type="GO" id="GO:0004792">
    <property type="term" value="F:thiosulfate-cyanide sulfurtransferase activity"/>
    <property type="evidence" value="ECO:0007669"/>
    <property type="project" value="EnsemblFungi"/>
</dbReference>
<dbReference type="eggNOG" id="KOG3772">
    <property type="taxonomic scope" value="Eukaryota"/>
</dbReference>
<proteinExistence type="predicted"/>
<reference evidence="2 3" key="1">
    <citation type="submission" date="2016-08" db="EMBL/GenBank/DDBJ databases">
        <title>Draft genome sequence of allopolyploid Zygosaccharomyces rouxii.</title>
        <authorList>
            <person name="Watanabe J."/>
            <person name="Uehara K."/>
            <person name="Mogi Y."/>
            <person name="Tsukioka Y."/>
        </authorList>
    </citation>
    <scope>NUCLEOTIDE SEQUENCE [LARGE SCALE GENOMIC DNA]</scope>
    <source>
        <strain evidence="2 3">NBRC 110957</strain>
    </source>
</reference>
<dbReference type="OMA" id="RCTNIPC"/>